<dbReference type="EMBL" id="JAJEWP010000001">
    <property type="protein sequence ID" value="MCC2614878.1"/>
    <property type="molecule type" value="Genomic_DNA"/>
</dbReference>
<dbReference type="PIRSF" id="PIRSF016636">
    <property type="entry name" value="AlgI_DltB"/>
    <property type="match status" value="1"/>
</dbReference>
<evidence type="ECO:0000256" key="8">
    <source>
        <dbReference type="ARBA" id="ARBA00022989"/>
    </source>
</evidence>
<comment type="similarity">
    <text evidence="3 11">Belongs to the membrane-bound acyltransferase family.</text>
</comment>
<evidence type="ECO:0000256" key="3">
    <source>
        <dbReference type="ARBA" id="ARBA00010323"/>
    </source>
</evidence>
<feature type="transmembrane region" description="Helical" evidence="12">
    <location>
        <begin position="152"/>
        <end position="170"/>
    </location>
</feature>
<feature type="transmembrane region" description="Helical" evidence="12">
    <location>
        <begin position="91"/>
        <end position="115"/>
    </location>
</feature>
<sequence length="412" mass="47583">MTFWLCLAVSVVLFWSLPGRWRFGFVGLISFAYLFSLDGSLFSANGQFDSAALLTKNRQTLLHLIVWTGVFYVVCNNLSRFGRWRPYAVPSLVIGILCYLAYFKYVPTLLGYVAGKPLDKHILIPLGISYFSFKFIHYAIECSRGNIKAHSLSQFFAYIYLFPIFTAGPIERFDHFQNQQHRQLRRDDVILGSTRIVHGLIKKFVVAGVLLTSLQPFGTEQLLNNLDQLHFWDVWWFLVLSYLIIYMDFSAYSDIAIGASRLFGFTIMENFNWPVLAPNISNFWKRWHMTLANWCQAYVYMPTLGLTRQPYAAVFMTFLAIGLWHAGSLNFIAWGLYHGLGVSAYFAWNKVKRKKRWFFLERGKFKYWGVPVTFLYMAGSFAFTMTHQTGHPSEFYAALRILCAAFGVTLEA</sequence>
<reference evidence="13 14" key="1">
    <citation type="submission" date="2021-10" db="EMBL/GenBank/DDBJ databases">
        <title>Draft genome of Aestuariibacter halophilus JC2043.</title>
        <authorList>
            <person name="Emsley S.A."/>
            <person name="Pfannmuller K.M."/>
            <person name="Ushijima B."/>
            <person name="Saw J.H."/>
            <person name="Videau P."/>
        </authorList>
    </citation>
    <scope>NUCLEOTIDE SEQUENCE [LARGE SCALE GENOMIC DNA]</scope>
    <source>
        <strain evidence="13 14">JC2043</strain>
    </source>
</reference>
<keyword evidence="6 11" id="KW-0812">Transmembrane</keyword>
<dbReference type="Proteomes" id="UP001520878">
    <property type="component" value="Unassembled WGS sequence"/>
</dbReference>
<dbReference type="InterPro" id="IPR051085">
    <property type="entry name" value="MB_O-acyltransferase"/>
</dbReference>
<dbReference type="EC" id="2.3.1.-" evidence="11"/>
<dbReference type="InterPro" id="IPR004299">
    <property type="entry name" value="MBOAT_fam"/>
</dbReference>
<organism evidence="13 14">
    <name type="scientific">Fluctibacter halophilus</name>
    <dbReference type="NCBI Taxonomy" id="226011"/>
    <lineage>
        <taxon>Bacteria</taxon>
        <taxon>Pseudomonadati</taxon>
        <taxon>Pseudomonadota</taxon>
        <taxon>Gammaproteobacteria</taxon>
        <taxon>Alteromonadales</taxon>
        <taxon>Alteromonadaceae</taxon>
        <taxon>Fluctibacter</taxon>
    </lineage>
</organism>
<evidence type="ECO:0000256" key="4">
    <source>
        <dbReference type="ARBA" id="ARBA00022475"/>
    </source>
</evidence>
<evidence type="ECO:0000256" key="1">
    <source>
        <dbReference type="ARBA" id="ARBA00004651"/>
    </source>
</evidence>
<keyword evidence="8 12" id="KW-1133">Transmembrane helix</keyword>
<evidence type="ECO:0000256" key="6">
    <source>
        <dbReference type="ARBA" id="ARBA00022692"/>
    </source>
</evidence>
<keyword evidence="14" id="KW-1185">Reference proteome</keyword>
<feature type="transmembrane region" description="Helical" evidence="12">
    <location>
        <begin position="368"/>
        <end position="386"/>
    </location>
</feature>
<evidence type="ECO:0000256" key="7">
    <source>
        <dbReference type="ARBA" id="ARBA00022841"/>
    </source>
</evidence>
<accession>A0ABS8G2X1</accession>
<keyword evidence="4 11" id="KW-1003">Cell membrane</keyword>
<feature type="transmembrane region" description="Helical" evidence="12">
    <location>
        <begin position="310"/>
        <end position="326"/>
    </location>
</feature>
<dbReference type="PIRSF" id="PIRSF500217">
    <property type="entry name" value="AlgI"/>
    <property type="match status" value="1"/>
</dbReference>
<keyword evidence="10 11" id="KW-0012">Acyltransferase</keyword>
<dbReference type="PANTHER" id="PTHR13285:SF23">
    <property type="entry name" value="TEICHOIC ACID D-ALANYLTRANSFERASE"/>
    <property type="match status" value="1"/>
</dbReference>
<proteinExistence type="inferred from homology"/>
<evidence type="ECO:0000256" key="11">
    <source>
        <dbReference type="PIRNR" id="PIRNR016636"/>
    </source>
</evidence>
<evidence type="ECO:0000256" key="10">
    <source>
        <dbReference type="ARBA" id="ARBA00023315"/>
    </source>
</evidence>
<keyword evidence="11" id="KW-0997">Cell inner membrane</keyword>
<dbReference type="InterPro" id="IPR024194">
    <property type="entry name" value="Ac/AlaTfrase_AlgI/DltB"/>
</dbReference>
<feature type="transmembrane region" description="Helical" evidence="12">
    <location>
        <begin position="332"/>
        <end position="348"/>
    </location>
</feature>
<keyword evidence="7 11" id="KW-0016">Alginate biosynthesis</keyword>
<comment type="pathway">
    <text evidence="2 11">Glycan biosynthesis; alginate biosynthesis.</text>
</comment>
<evidence type="ECO:0000256" key="2">
    <source>
        <dbReference type="ARBA" id="ARBA00005182"/>
    </source>
</evidence>
<dbReference type="PANTHER" id="PTHR13285">
    <property type="entry name" value="ACYLTRANSFERASE"/>
    <property type="match status" value="1"/>
</dbReference>
<feature type="transmembrane region" description="Helical" evidence="12">
    <location>
        <begin position="234"/>
        <end position="252"/>
    </location>
</feature>
<evidence type="ECO:0000256" key="5">
    <source>
        <dbReference type="ARBA" id="ARBA00022679"/>
    </source>
</evidence>
<evidence type="ECO:0000256" key="9">
    <source>
        <dbReference type="ARBA" id="ARBA00023136"/>
    </source>
</evidence>
<comment type="caution">
    <text evidence="13">The sequence shown here is derived from an EMBL/GenBank/DDBJ whole genome shotgun (WGS) entry which is preliminary data.</text>
</comment>
<protein>
    <recommendedName>
        <fullName evidence="11">Probable alginate O-acetylase</fullName>
        <ecNumber evidence="11">2.3.1.-</ecNumber>
    </recommendedName>
</protein>
<name>A0ABS8G2X1_9ALTE</name>
<feature type="transmembrane region" description="Helical" evidence="12">
    <location>
        <begin position="122"/>
        <end position="140"/>
    </location>
</feature>
<dbReference type="Pfam" id="PF03062">
    <property type="entry name" value="MBOAT"/>
    <property type="match status" value="1"/>
</dbReference>
<feature type="transmembrane region" description="Helical" evidence="12">
    <location>
        <begin position="28"/>
        <end position="48"/>
    </location>
</feature>
<evidence type="ECO:0000313" key="13">
    <source>
        <dbReference type="EMBL" id="MCC2614878.1"/>
    </source>
</evidence>
<keyword evidence="9 11" id="KW-0472">Membrane</keyword>
<evidence type="ECO:0000313" key="14">
    <source>
        <dbReference type="Proteomes" id="UP001520878"/>
    </source>
</evidence>
<evidence type="ECO:0000256" key="12">
    <source>
        <dbReference type="SAM" id="Phobius"/>
    </source>
</evidence>
<dbReference type="InterPro" id="IPR028362">
    <property type="entry name" value="AlgI"/>
</dbReference>
<comment type="subcellular location">
    <subcellularLocation>
        <location evidence="11">Cell inner membrane</location>
    </subcellularLocation>
    <subcellularLocation>
        <location evidence="1">Cell membrane</location>
        <topology evidence="1">Multi-pass membrane protein</topology>
    </subcellularLocation>
</comment>
<gene>
    <name evidence="13" type="ORF">LJ739_01325</name>
</gene>
<feature type="transmembrane region" description="Helical" evidence="12">
    <location>
        <begin position="60"/>
        <end position="79"/>
    </location>
</feature>
<keyword evidence="5 11" id="KW-0808">Transferase</keyword>